<dbReference type="EC" id="2.7.13.3" evidence="2"/>
<dbReference type="RefSeq" id="WP_226575121.1">
    <property type="nucleotide sequence ID" value="NZ_BLAY01000008.1"/>
</dbReference>
<organism evidence="8 9">
    <name type="scientific">Microseira wollei NIES-4236</name>
    <dbReference type="NCBI Taxonomy" id="2530354"/>
    <lineage>
        <taxon>Bacteria</taxon>
        <taxon>Bacillati</taxon>
        <taxon>Cyanobacteriota</taxon>
        <taxon>Cyanophyceae</taxon>
        <taxon>Oscillatoriophycideae</taxon>
        <taxon>Aerosakkonematales</taxon>
        <taxon>Aerosakkonemataceae</taxon>
        <taxon>Microseira</taxon>
    </lineage>
</organism>
<comment type="caution">
    <text evidence="8">The sequence shown here is derived from an EMBL/GenBank/DDBJ whole genome shotgun (WGS) entry which is preliminary data.</text>
</comment>
<keyword evidence="9" id="KW-1185">Reference proteome</keyword>
<dbReference type="AlphaFoldDB" id="A0AAV3X058"/>
<dbReference type="InterPro" id="IPR050736">
    <property type="entry name" value="Sensor_HK_Regulatory"/>
</dbReference>
<evidence type="ECO:0000256" key="3">
    <source>
        <dbReference type="ARBA" id="ARBA00022553"/>
    </source>
</evidence>
<dbReference type="SUPFAM" id="SSF55874">
    <property type="entry name" value="ATPase domain of HSP90 chaperone/DNA topoisomerase II/histidine kinase"/>
    <property type="match status" value="1"/>
</dbReference>
<dbReference type="SUPFAM" id="SSF47384">
    <property type="entry name" value="Homodimeric domain of signal transducing histidine kinase"/>
    <property type="match status" value="1"/>
</dbReference>
<keyword evidence="6" id="KW-0902">Two-component regulatory system</keyword>
<evidence type="ECO:0000256" key="6">
    <source>
        <dbReference type="ARBA" id="ARBA00023012"/>
    </source>
</evidence>
<evidence type="ECO:0000313" key="8">
    <source>
        <dbReference type="EMBL" id="GET36047.1"/>
    </source>
</evidence>
<keyword evidence="3" id="KW-0597">Phosphoprotein</keyword>
<dbReference type="InterPro" id="IPR003661">
    <property type="entry name" value="HisK_dim/P_dom"/>
</dbReference>
<sequence length="452" mass="50220">MLMPASSEFVALCQAQVKVMQKLGATLSAVYLTEELVEDSEANLIPVVAYPSPDVVWEEQQELALLPNETDTTSPLPWLPSAADTFIPLDGEFEGSESTQPQSEVNTLLKQRRIVLPLMHEGLVMGLLVTERQDRPWNQRERSQIEEIAHTMAIACILDQRRAWFEQQLTQQHQLQEKQNDLLHNLLHQLRNPLTALRTFGKLLLKRLGIGDPNRDIAANILRESDRIQELLQQFDRVLELADTNKVPLTLAPAHLRVETETDIETDDQKPRAKPLLLLPGAGLIASTLESLSVTQVLEPLLASARAIALERHLDLQAEIPSHLPPVRANAQALREILSNLIDNALKYTPHGGKIYIQVGQERETPQGRFVGIAVRDSGPGIPPQDIAHLFERGYRGVQAETEIPGTGLGLAIAKELVEQMQGEIQVISPAQHPDAGGLGVTFVVWLRIEDD</sequence>
<evidence type="ECO:0000256" key="5">
    <source>
        <dbReference type="ARBA" id="ARBA00022777"/>
    </source>
</evidence>
<evidence type="ECO:0000313" key="9">
    <source>
        <dbReference type="Proteomes" id="UP001050975"/>
    </source>
</evidence>
<name>A0AAV3X058_9CYAN</name>
<dbReference type="InterPro" id="IPR004358">
    <property type="entry name" value="Sig_transdc_His_kin-like_C"/>
</dbReference>
<feature type="domain" description="Histidine kinase" evidence="7">
    <location>
        <begin position="185"/>
        <end position="451"/>
    </location>
</feature>
<evidence type="ECO:0000256" key="1">
    <source>
        <dbReference type="ARBA" id="ARBA00000085"/>
    </source>
</evidence>
<dbReference type="InterPro" id="IPR036890">
    <property type="entry name" value="HATPase_C_sf"/>
</dbReference>
<dbReference type="EMBL" id="BLAY01000008">
    <property type="protein sequence ID" value="GET36047.1"/>
    <property type="molecule type" value="Genomic_DNA"/>
</dbReference>
<dbReference type="InterPro" id="IPR005467">
    <property type="entry name" value="His_kinase_dom"/>
</dbReference>
<dbReference type="Gene3D" id="1.10.287.130">
    <property type="match status" value="1"/>
</dbReference>
<dbReference type="Pfam" id="PF02518">
    <property type="entry name" value="HATPase_c"/>
    <property type="match status" value="1"/>
</dbReference>
<dbReference type="Gene3D" id="3.30.565.10">
    <property type="entry name" value="Histidine kinase-like ATPase, C-terminal domain"/>
    <property type="match status" value="1"/>
</dbReference>
<dbReference type="CDD" id="cd00082">
    <property type="entry name" value="HisKA"/>
    <property type="match status" value="1"/>
</dbReference>
<evidence type="ECO:0000259" key="7">
    <source>
        <dbReference type="PROSITE" id="PS50109"/>
    </source>
</evidence>
<gene>
    <name evidence="8" type="ORF">MiSe_07950</name>
</gene>
<dbReference type="InterPro" id="IPR003594">
    <property type="entry name" value="HATPase_dom"/>
</dbReference>
<keyword evidence="5 8" id="KW-0418">Kinase</keyword>
<dbReference type="GO" id="GO:0000155">
    <property type="term" value="F:phosphorelay sensor kinase activity"/>
    <property type="evidence" value="ECO:0007669"/>
    <property type="project" value="InterPro"/>
</dbReference>
<dbReference type="PANTHER" id="PTHR43711">
    <property type="entry name" value="TWO-COMPONENT HISTIDINE KINASE"/>
    <property type="match status" value="1"/>
</dbReference>
<dbReference type="PANTHER" id="PTHR43711:SF26">
    <property type="entry name" value="SENSOR HISTIDINE KINASE RCSC"/>
    <property type="match status" value="1"/>
</dbReference>
<dbReference type="Pfam" id="PF00512">
    <property type="entry name" value="HisKA"/>
    <property type="match status" value="1"/>
</dbReference>
<dbReference type="SMART" id="SM00388">
    <property type="entry name" value="HisKA"/>
    <property type="match status" value="1"/>
</dbReference>
<protein>
    <recommendedName>
        <fullName evidence="2">histidine kinase</fullName>
        <ecNumber evidence="2">2.7.13.3</ecNumber>
    </recommendedName>
</protein>
<dbReference type="CDD" id="cd00075">
    <property type="entry name" value="HATPase"/>
    <property type="match status" value="1"/>
</dbReference>
<evidence type="ECO:0000256" key="4">
    <source>
        <dbReference type="ARBA" id="ARBA00022679"/>
    </source>
</evidence>
<evidence type="ECO:0000256" key="2">
    <source>
        <dbReference type="ARBA" id="ARBA00012438"/>
    </source>
</evidence>
<dbReference type="Proteomes" id="UP001050975">
    <property type="component" value="Unassembled WGS sequence"/>
</dbReference>
<accession>A0AAV3X058</accession>
<reference evidence="8" key="1">
    <citation type="submission" date="2019-10" db="EMBL/GenBank/DDBJ databases">
        <title>Draft genome sequece of Microseira wollei NIES-4236.</title>
        <authorList>
            <person name="Yamaguchi H."/>
            <person name="Suzuki S."/>
            <person name="Kawachi M."/>
        </authorList>
    </citation>
    <scope>NUCLEOTIDE SEQUENCE</scope>
    <source>
        <strain evidence="8">NIES-4236</strain>
    </source>
</reference>
<proteinExistence type="predicted"/>
<dbReference type="PROSITE" id="PS50109">
    <property type="entry name" value="HIS_KIN"/>
    <property type="match status" value="1"/>
</dbReference>
<dbReference type="PRINTS" id="PR00344">
    <property type="entry name" value="BCTRLSENSOR"/>
</dbReference>
<dbReference type="InterPro" id="IPR036097">
    <property type="entry name" value="HisK_dim/P_sf"/>
</dbReference>
<comment type="catalytic activity">
    <reaction evidence="1">
        <text>ATP + protein L-histidine = ADP + protein N-phospho-L-histidine.</text>
        <dbReference type="EC" id="2.7.13.3"/>
    </reaction>
</comment>
<dbReference type="SMART" id="SM00387">
    <property type="entry name" value="HATPase_c"/>
    <property type="match status" value="1"/>
</dbReference>
<keyword evidence="4" id="KW-0808">Transferase</keyword>